<dbReference type="Proteomes" id="UP000594263">
    <property type="component" value="Unplaced"/>
</dbReference>
<proteinExistence type="predicted"/>
<organism evidence="2 3">
    <name type="scientific">Kalanchoe fedtschenkoi</name>
    <name type="common">Lavender scallops</name>
    <name type="synonym">South American air plant</name>
    <dbReference type="NCBI Taxonomy" id="63787"/>
    <lineage>
        <taxon>Eukaryota</taxon>
        <taxon>Viridiplantae</taxon>
        <taxon>Streptophyta</taxon>
        <taxon>Embryophyta</taxon>
        <taxon>Tracheophyta</taxon>
        <taxon>Spermatophyta</taxon>
        <taxon>Magnoliopsida</taxon>
        <taxon>eudicotyledons</taxon>
        <taxon>Gunneridae</taxon>
        <taxon>Pentapetalae</taxon>
        <taxon>Saxifragales</taxon>
        <taxon>Crassulaceae</taxon>
        <taxon>Kalanchoe</taxon>
    </lineage>
</organism>
<keyword evidence="1" id="KW-0472">Membrane</keyword>
<name>A0A7N0ZVS5_KALFE</name>
<keyword evidence="3" id="KW-1185">Reference proteome</keyword>
<keyword evidence="1" id="KW-0812">Transmembrane</keyword>
<evidence type="ECO:0000313" key="2">
    <source>
        <dbReference type="EnsemblPlants" id="Kaladp0042s0170.1.v1.1.CDS.1"/>
    </source>
</evidence>
<evidence type="ECO:0000256" key="1">
    <source>
        <dbReference type="SAM" id="Phobius"/>
    </source>
</evidence>
<feature type="transmembrane region" description="Helical" evidence="1">
    <location>
        <begin position="6"/>
        <end position="33"/>
    </location>
</feature>
<dbReference type="AlphaFoldDB" id="A0A7N0ZVS5"/>
<reference evidence="2" key="1">
    <citation type="submission" date="2021-01" db="UniProtKB">
        <authorList>
            <consortium name="EnsemblPlants"/>
        </authorList>
    </citation>
    <scope>IDENTIFICATION</scope>
</reference>
<sequence>MSNYFIRISIVLFMLLFFYFSFLLIGIDLNLVLLKLQSLLLGKSIHFLFSRLRWCGIFGFVLISLMSEDAVCWMEAYGSGSGGAARGDVAFSSQTNPFGDGSSSGGNPLGFPREMQAPLQEHAANPAAPYREILDKLTSCNKSKTEDSGDDTVIYDCIDNVDVPEESPLDSINDLRYKCAVILESFSINHERDSFTWQDIAQHLALEGRRETAAEVGATREDFQRLLRELSNPVGSEIYLRVFKALEKHPR</sequence>
<evidence type="ECO:0000313" key="3">
    <source>
        <dbReference type="Proteomes" id="UP000594263"/>
    </source>
</evidence>
<protein>
    <submittedName>
        <fullName evidence="2">Uncharacterized protein</fullName>
    </submittedName>
</protein>
<dbReference type="Gramene" id="Kaladp0042s0170.1.v1.1">
    <property type="protein sequence ID" value="Kaladp0042s0170.1.v1.1.CDS.1"/>
    <property type="gene ID" value="Kaladp0042s0170.v1.1"/>
</dbReference>
<dbReference type="EnsemblPlants" id="Kaladp0042s0170.1.v1.1">
    <property type="protein sequence ID" value="Kaladp0042s0170.1.v1.1.CDS.1"/>
    <property type="gene ID" value="Kaladp0042s0170.v1.1"/>
</dbReference>
<keyword evidence="1" id="KW-1133">Transmembrane helix</keyword>
<accession>A0A7N0ZVS5</accession>